<dbReference type="EMBL" id="VORB01000010">
    <property type="protein sequence ID" value="TXC76229.1"/>
    <property type="molecule type" value="Genomic_DNA"/>
</dbReference>
<dbReference type="Pfam" id="PF18348">
    <property type="entry name" value="SH3_16"/>
    <property type="match status" value="1"/>
</dbReference>
<evidence type="ECO:0000256" key="4">
    <source>
        <dbReference type="ARBA" id="ARBA00022807"/>
    </source>
</evidence>
<dbReference type="InterPro" id="IPR041382">
    <property type="entry name" value="SH3_16"/>
</dbReference>
<dbReference type="GO" id="GO:0008234">
    <property type="term" value="F:cysteine-type peptidase activity"/>
    <property type="evidence" value="ECO:0007669"/>
    <property type="project" value="UniProtKB-KW"/>
</dbReference>
<comment type="similarity">
    <text evidence="1">Belongs to the peptidase C40 family.</text>
</comment>
<keyword evidence="3" id="KW-0378">Hydrolase</keyword>
<dbReference type="Pfam" id="PF00877">
    <property type="entry name" value="NLPC_P60"/>
    <property type="match status" value="1"/>
</dbReference>
<reference evidence="6 7" key="1">
    <citation type="submission" date="2019-08" db="EMBL/GenBank/DDBJ databases">
        <title>Genome of Luteibaculum oceani JCM 18817.</title>
        <authorList>
            <person name="Bowman J.P."/>
        </authorList>
    </citation>
    <scope>NUCLEOTIDE SEQUENCE [LARGE SCALE GENOMIC DNA]</scope>
    <source>
        <strain evidence="6 7">JCM 18817</strain>
    </source>
</reference>
<dbReference type="Gene3D" id="3.90.1720.10">
    <property type="entry name" value="endopeptidase domain like (from Nostoc punctiforme)"/>
    <property type="match status" value="1"/>
</dbReference>
<evidence type="ECO:0000313" key="6">
    <source>
        <dbReference type="EMBL" id="TXC76229.1"/>
    </source>
</evidence>
<dbReference type="OrthoDB" id="9813368at2"/>
<evidence type="ECO:0000313" key="7">
    <source>
        <dbReference type="Proteomes" id="UP000321168"/>
    </source>
</evidence>
<sequence>MKIINLLYVIPGRAEPSDKAEMITQLLFGESLELLEEQEKWCKVKNLEDDYECWVDKKQLTFVEDEEFEVWNSVNKSYNCVPQFTLLSNRGSIHLSYGAWVPDSQAINIGDWRISIKSTIQCKADNWSSYVITWINTPYLWGGKTLMGVDCSGFVQQCFAYLGVYLPRDAWQQQQKGELIGNASSWKKGDLAFFESNGKVTHVGIIWEDQKIIHASGRVRIDLLSEEGIRDLNDINNLTHKLHSVKRVYEFEH</sequence>
<evidence type="ECO:0000256" key="2">
    <source>
        <dbReference type="ARBA" id="ARBA00022670"/>
    </source>
</evidence>
<evidence type="ECO:0000256" key="1">
    <source>
        <dbReference type="ARBA" id="ARBA00007074"/>
    </source>
</evidence>
<keyword evidence="2" id="KW-0645">Protease</keyword>
<keyword evidence="4" id="KW-0788">Thiol protease</keyword>
<keyword evidence="7" id="KW-1185">Reference proteome</keyword>
<dbReference type="InterPro" id="IPR000064">
    <property type="entry name" value="NLP_P60_dom"/>
</dbReference>
<evidence type="ECO:0000256" key="3">
    <source>
        <dbReference type="ARBA" id="ARBA00022801"/>
    </source>
</evidence>
<name>A0A5C6UTD0_9FLAO</name>
<dbReference type="PANTHER" id="PTHR47053">
    <property type="entry name" value="MUREIN DD-ENDOPEPTIDASE MEPH-RELATED"/>
    <property type="match status" value="1"/>
</dbReference>
<evidence type="ECO:0000259" key="5">
    <source>
        <dbReference type="PROSITE" id="PS51935"/>
    </source>
</evidence>
<dbReference type="RefSeq" id="WP_147015231.1">
    <property type="nucleotide sequence ID" value="NZ_VORB01000010.1"/>
</dbReference>
<organism evidence="6 7">
    <name type="scientific">Luteibaculum oceani</name>
    <dbReference type="NCBI Taxonomy" id="1294296"/>
    <lineage>
        <taxon>Bacteria</taxon>
        <taxon>Pseudomonadati</taxon>
        <taxon>Bacteroidota</taxon>
        <taxon>Flavobacteriia</taxon>
        <taxon>Flavobacteriales</taxon>
        <taxon>Luteibaculaceae</taxon>
        <taxon>Luteibaculum</taxon>
    </lineage>
</organism>
<dbReference type="PROSITE" id="PS51935">
    <property type="entry name" value="NLPC_P60"/>
    <property type="match status" value="1"/>
</dbReference>
<proteinExistence type="inferred from homology"/>
<gene>
    <name evidence="6" type="ORF">FRX97_10810</name>
</gene>
<dbReference type="Gene3D" id="2.30.30.40">
    <property type="entry name" value="SH3 Domains"/>
    <property type="match status" value="1"/>
</dbReference>
<dbReference type="SUPFAM" id="SSF54001">
    <property type="entry name" value="Cysteine proteinases"/>
    <property type="match status" value="1"/>
</dbReference>
<dbReference type="GO" id="GO:0006508">
    <property type="term" value="P:proteolysis"/>
    <property type="evidence" value="ECO:0007669"/>
    <property type="project" value="UniProtKB-KW"/>
</dbReference>
<protein>
    <submittedName>
        <fullName evidence="6">NlpC/P60 family protein</fullName>
    </submittedName>
</protein>
<feature type="domain" description="NlpC/P60" evidence="5">
    <location>
        <begin position="121"/>
        <end position="249"/>
    </location>
</feature>
<dbReference type="Proteomes" id="UP000321168">
    <property type="component" value="Unassembled WGS sequence"/>
</dbReference>
<accession>A0A5C6UTD0</accession>
<dbReference type="SUPFAM" id="SSF82057">
    <property type="entry name" value="Prokaryotic SH3-related domain"/>
    <property type="match status" value="1"/>
</dbReference>
<dbReference type="AlphaFoldDB" id="A0A5C6UTD0"/>
<dbReference type="PANTHER" id="PTHR47053:SF1">
    <property type="entry name" value="MUREIN DD-ENDOPEPTIDASE MEPH-RELATED"/>
    <property type="match status" value="1"/>
</dbReference>
<dbReference type="InterPro" id="IPR051202">
    <property type="entry name" value="Peptidase_C40"/>
</dbReference>
<dbReference type="InterPro" id="IPR038765">
    <property type="entry name" value="Papain-like_cys_pep_sf"/>
</dbReference>
<comment type="caution">
    <text evidence="6">The sequence shown here is derived from an EMBL/GenBank/DDBJ whole genome shotgun (WGS) entry which is preliminary data.</text>
</comment>